<dbReference type="FunFam" id="1.10.10.10:FF:000073">
    <property type="entry name" value="E2F transcription factor 8"/>
    <property type="match status" value="1"/>
</dbReference>
<dbReference type="SMART" id="SM01372">
    <property type="entry name" value="E2F_TDP"/>
    <property type="match status" value="2"/>
</dbReference>
<dbReference type="InterPro" id="IPR003316">
    <property type="entry name" value="E2F_WHTH_DNA-bd_dom"/>
</dbReference>
<keyword evidence="6 9" id="KW-0804">Transcription</keyword>
<comment type="subcellular location">
    <subcellularLocation>
        <location evidence="1 9">Nucleus</location>
    </subcellularLocation>
</comment>
<evidence type="ECO:0000259" key="11">
    <source>
        <dbReference type="SMART" id="SM01372"/>
    </source>
</evidence>
<evidence type="ECO:0000256" key="7">
    <source>
        <dbReference type="ARBA" id="ARBA00023242"/>
    </source>
</evidence>
<proteinExistence type="inferred from homology"/>
<evidence type="ECO:0000256" key="9">
    <source>
        <dbReference type="RuleBase" id="RU003796"/>
    </source>
</evidence>
<comment type="similarity">
    <text evidence="2 9">Belongs to the E2F/DP family.</text>
</comment>
<evidence type="ECO:0000256" key="6">
    <source>
        <dbReference type="ARBA" id="ARBA00023163"/>
    </source>
</evidence>
<keyword evidence="5 9" id="KW-0238">DNA-binding</keyword>
<dbReference type="Proteomes" id="UP000734854">
    <property type="component" value="Unassembled WGS sequence"/>
</dbReference>
<evidence type="ECO:0000313" key="12">
    <source>
        <dbReference type="EMBL" id="KAG6491331.1"/>
    </source>
</evidence>
<feature type="domain" description="E2F/DP family winged-helix DNA-binding" evidence="11">
    <location>
        <begin position="192"/>
        <end position="272"/>
    </location>
</feature>
<evidence type="ECO:0000256" key="2">
    <source>
        <dbReference type="ARBA" id="ARBA00010940"/>
    </source>
</evidence>
<evidence type="ECO:0000256" key="8">
    <source>
        <dbReference type="ARBA" id="ARBA00023306"/>
    </source>
</evidence>
<dbReference type="InterPro" id="IPR015633">
    <property type="entry name" value="E2F"/>
</dbReference>
<dbReference type="GO" id="GO:0000981">
    <property type="term" value="F:DNA-binding transcription factor activity, RNA polymerase II-specific"/>
    <property type="evidence" value="ECO:0007669"/>
    <property type="project" value="TreeGrafter"/>
</dbReference>
<organism evidence="12 13">
    <name type="scientific">Zingiber officinale</name>
    <name type="common">Ginger</name>
    <name type="synonym">Amomum zingiber</name>
    <dbReference type="NCBI Taxonomy" id="94328"/>
    <lineage>
        <taxon>Eukaryota</taxon>
        <taxon>Viridiplantae</taxon>
        <taxon>Streptophyta</taxon>
        <taxon>Embryophyta</taxon>
        <taxon>Tracheophyta</taxon>
        <taxon>Spermatophyta</taxon>
        <taxon>Magnoliopsida</taxon>
        <taxon>Liliopsida</taxon>
        <taxon>Zingiberales</taxon>
        <taxon>Zingiberaceae</taxon>
        <taxon>Zingiber</taxon>
    </lineage>
</organism>
<dbReference type="GO" id="GO:0000978">
    <property type="term" value="F:RNA polymerase II cis-regulatory region sequence-specific DNA binding"/>
    <property type="evidence" value="ECO:0007669"/>
    <property type="project" value="InterPro"/>
</dbReference>
<dbReference type="InterPro" id="IPR036388">
    <property type="entry name" value="WH-like_DNA-bd_sf"/>
</dbReference>
<dbReference type="Gene3D" id="1.10.10.10">
    <property type="entry name" value="Winged helix-like DNA-binding domain superfamily/Winged helix DNA-binding domain"/>
    <property type="match status" value="2"/>
</dbReference>
<evidence type="ECO:0000256" key="10">
    <source>
        <dbReference type="SAM" id="MobiDB-lite"/>
    </source>
</evidence>
<dbReference type="EMBL" id="JACMSC010000014">
    <property type="protein sequence ID" value="KAG6491331.1"/>
    <property type="molecule type" value="Genomic_DNA"/>
</dbReference>
<dbReference type="AlphaFoldDB" id="A0A8J5FSZ7"/>
<protein>
    <recommendedName>
        <fullName evidence="11">E2F/DP family winged-helix DNA-binding domain-containing protein</fullName>
    </recommendedName>
</protein>
<keyword evidence="4 9" id="KW-0805">Transcription regulation</keyword>
<keyword evidence="8" id="KW-0131">Cell cycle</keyword>
<dbReference type="PANTHER" id="PTHR12081">
    <property type="entry name" value="TRANSCRIPTION FACTOR E2F"/>
    <property type="match status" value="1"/>
</dbReference>
<feature type="region of interest" description="Disordered" evidence="10">
    <location>
        <begin position="150"/>
        <end position="170"/>
    </location>
</feature>
<gene>
    <name evidence="12" type="ORF">ZIOFF_052669</name>
</gene>
<accession>A0A8J5FSZ7</accession>
<dbReference type="PANTHER" id="PTHR12081:SF7">
    <property type="entry name" value="TRANSCRIPTION FACTOR EFL-3"/>
    <property type="match status" value="1"/>
</dbReference>
<sequence length="398" mass="44052">MNPGGQSILKRLPSPHPPPQISIDRAGGEARRGAMSSSPSPSLDSRSRHHSYCRKQKSLGVLCSNFVSLYVQKGAEFVDLDYAARQLGVERRRIYDIVNVMESVGVVARKAKSKYSWIGFSGIPNALRELKEEALQESFATDVASVKEALEDQHEDSESQSHDDVDENPSKIGSISSLMGSFGNVLSATENRKDRSLYLLSRNFIKLFLSSDVNTILLDEAARLLLGDNTNLSHIRNYHAARRLYDITNVLSSINLIEKIQESRKPAFRWLGTSGKSKMDPSVTVVASKIANQSNKRAFGTEVTNVELKRSRLSPKASKKPSNYARLWNQDLKECNLTAQKQLSMKGGFVFGPFFPAGATKEVTEEKGGKTAQGLEGFACSSRPQYHNEGLLYISFTL</sequence>
<keyword evidence="13" id="KW-1185">Reference proteome</keyword>
<dbReference type="InterPro" id="IPR036390">
    <property type="entry name" value="WH_DNA-bd_sf"/>
</dbReference>
<keyword evidence="7 9" id="KW-0539">Nucleus</keyword>
<dbReference type="FunFam" id="1.10.10.10:FF:000295">
    <property type="entry name" value="E2F transcription factor-like E2FE"/>
    <property type="match status" value="1"/>
</dbReference>
<evidence type="ECO:0000256" key="1">
    <source>
        <dbReference type="ARBA" id="ARBA00004123"/>
    </source>
</evidence>
<feature type="domain" description="E2F/DP family winged-helix DNA-binding" evidence="11">
    <location>
        <begin position="54"/>
        <end position="119"/>
    </location>
</feature>
<keyword evidence="3" id="KW-0678">Repressor</keyword>
<evidence type="ECO:0000256" key="3">
    <source>
        <dbReference type="ARBA" id="ARBA00022491"/>
    </source>
</evidence>
<feature type="region of interest" description="Disordered" evidence="10">
    <location>
        <begin position="1"/>
        <end position="49"/>
    </location>
</feature>
<reference evidence="12 13" key="1">
    <citation type="submission" date="2020-08" db="EMBL/GenBank/DDBJ databases">
        <title>Plant Genome Project.</title>
        <authorList>
            <person name="Zhang R.-G."/>
        </authorList>
    </citation>
    <scope>NUCLEOTIDE SEQUENCE [LARGE SCALE GENOMIC DNA]</scope>
    <source>
        <tissue evidence="12">Rhizome</tissue>
    </source>
</reference>
<name>A0A8J5FSZ7_ZINOF</name>
<dbReference type="SUPFAM" id="SSF46785">
    <property type="entry name" value="Winged helix' DNA-binding domain"/>
    <property type="match status" value="2"/>
</dbReference>
<evidence type="ECO:0000313" key="13">
    <source>
        <dbReference type="Proteomes" id="UP000734854"/>
    </source>
</evidence>
<comment type="caution">
    <text evidence="12">The sequence shown here is derived from an EMBL/GenBank/DDBJ whole genome shotgun (WGS) entry which is preliminary data.</text>
</comment>
<evidence type="ECO:0000256" key="4">
    <source>
        <dbReference type="ARBA" id="ARBA00023015"/>
    </source>
</evidence>
<feature type="compositionally biased region" description="Basic and acidic residues" evidence="10">
    <location>
        <begin position="150"/>
        <end position="163"/>
    </location>
</feature>
<dbReference type="GO" id="GO:0090575">
    <property type="term" value="C:RNA polymerase II transcription regulator complex"/>
    <property type="evidence" value="ECO:0007669"/>
    <property type="project" value="TreeGrafter"/>
</dbReference>
<dbReference type="Pfam" id="PF02319">
    <property type="entry name" value="WHD_E2F_TDP"/>
    <property type="match status" value="2"/>
</dbReference>
<evidence type="ECO:0000256" key="5">
    <source>
        <dbReference type="ARBA" id="ARBA00023125"/>
    </source>
</evidence>